<dbReference type="Pfam" id="PF15341">
    <property type="entry name" value="SLX9"/>
    <property type="match status" value="1"/>
</dbReference>
<evidence type="ECO:0000256" key="1">
    <source>
        <dbReference type="ARBA" id="ARBA00004604"/>
    </source>
</evidence>
<dbReference type="GO" id="GO:0030686">
    <property type="term" value="C:90S preribosome"/>
    <property type="evidence" value="ECO:0007669"/>
    <property type="project" value="InterPro"/>
</dbReference>
<dbReference type="Proteomes" id="UP000007110">
    <property type="component" value="Unassembled WGS sequence"/>
</dbReference>
<evidence type="ECO:0000256" key="3">
    <source>
        <dbReference type="ARBA" id="ARBA00023242"/>
    </source>
</evidence>
<dbReference type="InParanoid" id="A0A7M7ST71"/>
<proteinExistence type="inferred from homology"/>
<name>A0A7M7ST71_STRPU</name>
<dbReference type="EnsemblMetazoa" id="XM_030973792">
    <property type="protein sequence ID" value="XP_030829652"/>
    <property type="gene ID" value="LOC100888082"/>
</dbReference>
<reference evidence="6" key="1">
    <citation type="submission" date="2015-02" db="EMBL/GenBank/DDBJ databases">
        <title>Genome sequencing for Strongylocentrotus purpuratus.</title>
        <authorList>
            <person name="Murali S."/>
            <person name="Liu Y."/>
            <person name="Vee V."/>
            <person name="English A."/>
            <person name="Wang M."/>
            <person name="Skinner E."/>
            <person name="Han Y."/>
            <person name="Muzny D.M."/>
            <person name="Worley K.C."/>
            <person name="Gibbs R.A."/>
        </authorList>
    </citation>
    <scope>NUCLEOTIDE SEQUENCE</scope>
</reference>
<accession>A0A7M7ST71</accession>
<evidence type="ECO:0000256" key="4">
    <source>
        <dbReference type="SAM" id="MobiDB-lite"/>
    </source>
</evidence>
<dbReference type="KEGG" id="spu:100888082"/>
<evidence type="ECO:0000256" key="2">
    <source>
        <dbReference type="ARBA" id="ARBA00011022"/>
    </source>
</evidence>
<protein>
    <recommendedName>
        <fullName evidence="7">Ribosome biogenesis protein SLX9</fullName>
    </recommendedName>
</protein>
<keyword evidence="6" id="KW-1185">Reference proteome</keyword>
<dbReference type="GO" id="GO:0005730">
    <property type="term" value="C:nucleolus"/>
    <property type="evidence" value="ECO:0007669"/>
    <property type="project" value="UniProtKB-SubCell"/>
</dbReference>
<comment type="similarity">
    <text evidence="2">Belongs to the SLX9 family.</text>
</comment>
<feature type="region of interest" description="Disordered" evidence="4">
    <location>
        <begin position="1"/>
        <end position="23"/>
    </location>
</feature>
<sequence length="209" mass="23736">MGKIKRQRRKLHPSVVKDADKDAVNEMDTGLLQPSVLFPTKGLLQSSNTEDASLPLQTEDDRMSFVSKKSIKGSKQITKVEKRKLRHDKWLEKVDTISSAKRRAMDAKKRAGVPVVGDMNPLNEALPELSEILRIGPHYTPNSSNTRNSQPAKKPRATLKMKDKQKMMLEESARFQEVLKHSAFKKNPFATINVHLKNKLKQEQQAQET</sequence>
<dbReference type="PANTHER" id="PTHR31109:SF2">
    <property type="entry name" value="RIBOSOME BIOGENESIS PROTEIN SLX9 HOMOLOG"/>
    <property type="match status" value="1"/>
</dbReference>
<dbReference type="PANTHER" id="PTHR31109">
    <property type="entry name" value="PROTEIN FAM207A"/>
    <property type="match status" value="1"/>
</dbReference>
<keyword evidence="3" id="KW-0539">Nucleus</keyword>
<dbReference type="GeneID" id="100888082"/>
<feature type="compositionally biased region" description="Basic residues" evidence="4">
    <location>
        <begin position="1"/>
        <end position="12"/>
    </location>
</feature>
<dbReference type="InterPro" id="IPR028160">
    <property type="entry name" value="Slx9-like"/>
</dbReference>
<feature type="region of interest" description="Disordered" evidence="4">
    <location>
        <begin position="138"/>
        <end position="161"/>
    </location>
</feature>
<evidence type="ECO:0000313" key="6">
    <source>
        <dbReference type="Proteomes" id="UP000007110"/>
    </source>
</evidence>
<dbReference type="OrthoDB" id="18703at2759"/>
<evidence type="ECO:0008006" key="7">
    <source>
        <dbReference type="Google" id="ProtNLM"/>
    </source>
</evidence>
<dbReference type="AlphaFoldDB" id="A0A7M7ST71"/>
<feature type="compositionally biased region" description="Polar residues" evidence="4">
    <location>
        <begin position="140"/>
        <end position="151"/>
    </location>
</feature>
<dbReference type="RefSeq" id="XP_030829652.1">
    <property type="nucleotide sequence ID" value="XM_030973792.1"/>
</dbReference>
<dbReference type="OMA" id="GAKEWAF"/>
<dbReference type="GO" id="GO:0000462">
    <property type="term" value="P:maturation of SSU-rRNA from tricistronic rRNA transcript (SSU-rRNA, 5.8S rRNA, LSU-rRNA)"/>
    <property type="evidence" value="ECO:0007669"/>
    <property type="project" value="InterPro"/>
</dbReference>
<reference evidence="5" key="2">
    <citation type="submission" date="2021-01" db="UniProtKB">
        <authorList>
            <consortium name="EnsemblMetazoa"/>
        </authorList>
    </citation>
    <scope>IDENTIFICATION</scope>
</reference>
<dbReference type="GO" id="GO:0030688">
    <property type="term" value="C:preribosome, small subunit precursor"/>
    <property type="evidence" value="ECO:0007669"/>
    <property type="project" value="InterPro"/>
</dbReference>
<comment type="subcellular location">
    <subcellularLocation>
        <location evidence="1">Nucleus</location>
        <location evidence="1">Nucleolus</location>
    </subcellularLocation>
</comment>
<evidence type="ECO:0000313" key="5">
    <source>
        <dbReference type="EnsemblMetazoa" id="XP_030829652"/>
    </source>
</evidence>
<organism evidence="5 6">
    <name type="scientific">Strongylocentrotus purpuratus</name>
    <name type="common">Purple sea urchin</name>
    <dbReference type="NCBI Taxonomy" id="7668"/>
    <lineage>
        <taxon>Eukaryota</taxon>
        <taxon>Metazoa</taxon>
        <taxon>Echinodermata</taxon>
        <taxon>Eleutherozoa</taxon>
        <taxon>Echinozoa</taxon>
        <taxon>Echinoidea</taxon>
        <taxon>Euechinoidea</taxon>
        <taxon>Echinacea</taxon>
        <taxon>Camarodonta</taxon>
        <taxon>Echinidea</taxon>
        <taxon>Strongylocentrotidae</taxon>
        <taxon>Strongylocentrotus</taxon>
    </lineage>
</organism>
<dbReference type="FunCoup" id="A0A7M7ST71">
    <property type="interactions" value="745"/>
</dbReference>